<protein>
    <submittedName>
        <fullName evidence="1">Uncharacterized protein</fullName>
    </submittedName>
</protein>
<comment type="caution">
    <text evidence="1">The sequence shown here is derived from an EMBL/GenBank/DDBJ whole genome shotgun (WGS) entry which is preliminary data.</text>
</comment>
<dbReference type="EMBL" id="CM042060">
    <property type="protein sequence ID" value="KAI3678076.1"/>
    <property type="molecule type" value="Genomic_DNA"/>
</dbReference>
<dbReference type="Proteomes" id="UP001055879">
    <property type="component" value="Linkage Group LG14"/>
</dbReference>
<gene>
    <name evidence="1" type="ORF">L6452_37355</name>
</gene>
<evidence type="ECO:0000313" key="1">
    <source>
        <dbReference type="EMBL" id="KAI3678076.1"/>
    </source>
</evidence>
<reference evidence="2" key="1">
    <citation type="journal article" date="2022" name="Mol. Ecol. Resour.">
        <title>The genomes of chicory, endive, great burdock and yacon provide insights into Asteraceae palaeo-polyploidization history and plant inulin production.</title>
        <authorList>
            <person name="Fan W."/>
            <person name="Wang S."/>
            <person name="Wang H."/>
            <person name="Wang A."/>
            <person name="Jiang F."/>
            <person name="Liu H."/>
            <person name="Zhao H."/>
            <person name="Xu D."/>
            <person name="Zhang Y."/>
        </authorList>
    </citation>
    <scope>NUCLEOTIDE SEQUENCE [LARGE SCALE GENOMIC DNA]</scope>
    <source>
        <strain evidence="2">cv. Niubang</strain>
    </source>
</reference>
<name>A0ACB8Y3F4_ARCLA</name>
<keyword evidence="2" id="KW-1185">Reference proteome</keyword>
<sequence length="103" mass="11974">MLQGRSHTALYQVQYLALLKIVDLLTSSMDFSFSDFEFDFFIFKIVSISNFELNFSISRFRLDYEFVWLSPAFALLKVMLSSVGHKPFAYVVFSWTQGFLTVA</sequence>
<reference evidence="1 2" key="2">
    <citation type="journal article" date="2022" name="Mol. Ecol. Resour.">
        <title>The genomes of chicory, endive, great burdock and yacon provide insights into Asteraceae paleo-polyploidization history and plant inulin production.</title>
        <authorList>
            <person name="Fan W."/>
            <person name="Wang S."/>
            <person name="Wang H."/>
            <person name="Wang A."/>
            <person name="Jiang F."/>
            <person name="Liu H."/>
            <person name="Zhao H."/>
            <person name="Xu D."/>
            <person name="Zhang Y."/>
        </authorList>
    </citation>
    <scope>NUCLEOTIDE SEQUENCE [LARGE SCALE GENOMIC DNA]</scope>
    <source>
        <strain evidence="2">cv. Niubang</strain>
    </source>
</reference>
<organism evidence="1 2">
    <name type="scientific">Arctium lappa</name>
    <name type="common">Greater burdock</name>
    <name type="synonym">Lappa major</name>
    <dbReference type="NCBI Taxonomy" id="4217"/>
    <lineage>
        <taxon>Eukaryota</taxon>
        <taxon>Viridiplantae</taxon>
        <taxon>Streptophyta</taxon>
        <taxon>Embryophyta</taxon>
        <taxon>Tracheophyta</taxon>
        <taxon>Spermatophyta</taxon>
        <taxon>Magnoliopsida</taxon>
        <taxon>eudicotyledons</taxon>
        <taxon>Gunneridae</taxon>
        <taxon>Pentapetalae</taxon>
        <taxon>asterids</taxon>
        <taxon>campanulids</taxon>
        <taxon>Asterales</taxon>
        <taxon>Asteraceae</taxon>
        <taxon>Carduoideae</taxon>
        <taxon>Cardueae</taxon>
        <taxon>Arctiinae</taxon>
        <taxon>Arctium</taxon>
    </lineage>
</organism>
<proteinExistence type="predicted"/>
<accession>A0ACB8Y3F4</accession>
<evidence type="ECO:0000313" key="2">
    <source>
        <dbReference type="Proteomes" id="UP001055879"/>
    </source>
</evidence>